<dbReference type="PIRSF" id="PIRSF005052">
    <property type="entry name" value="P-loopkin"/>
    <property type="match status" value="1"/>
</dbReference>
<evidence type="ECO:0000256" key="3">
    <source>
        <dbReference type="ARBA" id="ARBA00023134"/>
    </source>
</evidence>
<comment type="caution">
    <text evidence="7">The sequence shown here is derived from an EMBL/GenBank/DDBJ whole genome shotgun (WGS) entry which is preliminary data.</text>
</comment>
<dbReference type="InterPro" id="IPR005337">
    <property type="entry name" value="RapZ-like"/>
</dbReference>
<feature type="binding site" evidence="4">
    <location>
        <begin position="62"/>
        <end position="65"/>
    </location>
    <ligand>
        <name>GTP</name>
        <dbReference type="ChEBI" id="CHEBI:37565"/>
    </ligand>
</feature>
<dbReference type="EMBL" id="AZDI01000002">
    <property type="protein sequence ID" value="KRK46118.1"/>
    <property type="molecule type" value="Genomic_DNA"/>
</dbReference>
<dbReference type="Pfam" id="PF03668">
    <property type="entry name" value="RapZ-like_N"/>
    <property type="match status" value="1"/>
</dbReference>
<dbReference type="GeneID" id="83549009"/>
<accession>A0A0R1HI73</accession>
<reference evidence="7 8" key="1">
    <citation type="journal article" date="2015" name="Genome Announc.">
        <title>Expanding the biotechnology potential of lactobacilli through comparative genomics of 213 strains and associated genera.</title>
        <authorList>
            <person name="Sun Z."/>
            <person name="Harris H.M."/>
            <person name="McCann A."/>
            <person name="Guo C."/>
            <person name="Argimon S."/>
            <person name="Zhang W."/>
            <person name="Yang X."/>
            <person name="Jeffery I.B."/>
            <person name="Cooney J.C."/>
            <person name="Kagawa T.F."/>
            <person name="Liu W."/>
            <person name="Song Y."/>
            <person name="Salvetti E."/>
            <person name="Wrobel A."/>
            <person name="Rasinkangas P."/>
            <person name="Parkhill J."/>
            <person name="Rea M.C."/>
            <person name="O'Sullivan O."/>
            <person name="Ritari J."/>
            <person name="Douillard F.P."/>
            <person name="Paul Ross R."/>
            <person name="Yang R."/>
            <person name="Briner A.E."/>
            <person name="Felis G.E."/>
            <person name="de Vos W.M."/>
            <person name="Barrangou R."/>
            <person name="Klaenhammer T.R."/>
            <person name="Caufield P.W."/>
            <person name="Cui Y."/>
            <person name="Zhang H."/>
            <person name="O'Toole P.W."/>
        </authorList>
    </citation>
    <scope>NUCLEOTIDE SEQUENCE [LARGE SCALE GENOMIC DNA]</scope>
    <source>
        <strain evidence="7 8">DSM 15638</strain>
    </source>
</reference>
<evidence type="ECO:0000256" key="2">
    <source>
        <dbReference type="ARBA" id="ARBA00022840"/>
    </source>
</evidence>
<dbReference type="OrthoDB" id="9784461at2"/>
<dbReference type="SUPFAM" id="SSF52540">
    <property type="entry name" value="P-loop containing nucleoside triphosphate hydrolases"/>
    <property type="match status" value="1"/>
</dbReference>
<dbReference type="NCBIfam" id="NF003828">
    <property type="entry name" value="PRK05416.1"/>
    <property type="match status" value="1"/>
</dbReference>
<dbReference type="STRING" id="1423719.FC66_GL000619"/>
<proteinExistence type="inferred from homology"/>
<dbReference type="HAMAP" id="MF_00636">
    <property type="entry name" value="RapZ_like"/>
    <property type="match status" value="1"/>
</dbReference>
<dbReference type="AlphaFoldDB" id="A0A0R1HI73"/>
<dbReference type="PATRIC" id="fig|1423719.4.peg.629"/>
<name>A0A0R1HI73_9LACO</name>
<evidence type="ECO:0000256" key="4">
    <source>
        <dbReference type="HAMAP-Rule" id="MF_00636"/>
    </source>
</evidence>
<gene>
    <name evidence="7" type="ORF">FC66_GL000619</name>
</gene>
<protein>
    <submittedName>
        <fullName evidence="7">GlmZ(SRNA)-inactivating NTPase</fullName>
    </submittedName>
</protein>
<dbReference type="PANTHER" id="PTHR30448">
    <property type="entry name" value="RNASE ADAPTER PROTEIN RAPZ"/>
    <property type="match status" value="1"/>
</dbReference>
<evidence type="ECO:0000313" key="7">
    <source>
        <dbReference type="EMBL" id="KRK46118.1"/>
    </source>
</evidence>
<dbReference type="RefSeq" id="WP_057973701.1">
    <property type="nucleotide sequence ID" value="NZ_AZDI01000002.1"/>
</dbReference>
<dbReference type="Proteomes" id="UP000051450">
    <property type="component" value="Unassembled WGS sequence"/>
</dbReference>
<dbReference type="InterPro" id="IPR053930">
    <property type="entry name" value="RapZ-like_N"/>
</dbReference>
<keyword evidence="1 4" id="KW-0547">Nucleotide-binding</keyword>
<evidence type="ECO:0000313" key="8">
    <source>
        <dbReference type="Proteomes" id="UP000051450"/>
    </source>
</evidence>
<feature type="domain" description="RapZ C-terminal" evidence="6">
    <location>
        <begin position="167"/>
        <end position="284"/>
    </location>
</feature>
<organism evidence="7 8">
    <name type="scientific">Dellaglioa algida DSM 15638</name>
    <dbReference type="NCBI Taxonomy" id="1423719"/>
    <lineage>
        <taxon>Bacteria</taxon>
        <taxon>Bacillati</taxon>
        <taxon>Bacillota</taxon>
        <taxon>Bacilli</taxon>
        <taxon>Lactobacillales</taxon>
        <taxon>Lactobacillaceae</taxon>
        <taxon>Dellaglioa</taxon>
    </lineage>
</organism>
<feature type="domain" description="RapZ-like N-terminal" evidence="5">
    <location>
        <begin position="5"/>
        <end position="160"/>
    </location>
</feature>
<feature type="binding site" evidence="4">
    <location>
        <begin position="12"/>
        <end position="19"/>
    </location>
    <ligand>
        <name>ATP</name>
        <dbReference type="ChEBI" id="CHEBI:30616"/>
    </ligand>
</feature>
<keyword evidence="3 4" id="KW-0342">GTP-binding</keyword>
<dbReference type="GO" id="GO:0005525">
    <property type="term" value="F:GTP binding"/>
    <property type="evidence" value="ECO:0007669"/>
    <property type="project" value="UniProtKB-UniRule"/>
</dbReference>
<dbReference type="InterPro" id="IPR053931">
    <property type="entry name" value="RapZ_C"/>
</dbReference>
<dbReference type="InterPro" id="IPR027417">
    <property type="entry name" value="P-loop_NTPase"/>
</dbReference>
<sequence>MADTLELVVITGMSGAGKTVAMQSFEDLGYFCIDNLPPTLLPKFWELVKESGKISKIALVMDLRSRAFYDEIIEMLSGFDNTEFMTTKILFLDASDAELVSRYKETRRAHPLAMEGRLMDGIEKERELLNDIKTQAQLVINTTDLSPRQLREEIFHNFETRETASFHVEILSFGFKYGLPIDADIVMDVRFLPNPHYIPELKPQTGLDKAVYDYVMKQPATEGFYTKFESLLESILPGYEAEGKTNLTIAIGCTGGQHRSVALAKRLSEELKVTYPVNVTHRDINKSKESVNRS</sequence>
<dbReference type="GO" id="GO:0005524">
    <property type="term" value="F:ATP binding"/>
    <property type="evidence" value="ECO:0007669"/>
    <property type="project" value="UniProtKB-UniRule"/>
</dbReference>
<evidence type="ECO:0000259" key="6">
    <source>
        <dbReference type="Pfam" id="PF22740"/>
    </source>
</evidence>
<dbReference type="Gene3D" id="3.40.50.300">
    <property type="entry name" value="P-loop containing nucleotide triphosphate hydrolases"/>
    <property type="match status" value="1"/>
</dbReference>
<dbReference type="PANTHER" id="PTHR30448:SF0">
    <property type="entry name" value="RNASE ADAPTER PROTEIN RAPZ"/>
    <property type="match status" value="1"/>
</dbReference>
<evidence type="ECO:0000256" key="1">
    <source>
        <dbReference type="ARBA" id="ARBA00022741"/>
    </source>
</evidence>
<keyword evidence="8" id="KW-1185">Reference proteome</keyword>
<dbReference type="Pfam" id="PF22740">
    <property type="entry name" value="PapZ_C"/>
    <property type="match status" value="1"/>
</dbReference>
<evidence type="ECO:0000259" key="5">
    <source>
        <dbReference type="Pfam" id="PF03668"/>
    </source>
</evidence>
<keyword evidence="2 4" id="KW-0067">ATP-binding</keyword>